<proteinExistence type="predicted"/>
<keyword evidence="5" id="KW-1185">Reference proteome</keyword>
<keyword evidence="1" id="KW-0732">Signal</keyword>
<feature type="signal peptide" evidence="1">
    <location>
        <begin position="1"/>
        <end position="23"/>
    </location>
</feature>
<reference evidence="2" key="1">
    <citation type="journal article" date="2014" name="Int. J. Syst. Evol. Microbiol.">
        <title>Complete genome of a new Firmicutes species belonging to the dominant human colonic microbiota ('Ruminococcus bicirculans') reveals two chromosomes and a selective capacity to utilize plant glucans.</title>
        <authorList>
            <consortium name="NISC Comparative Sequencing Program"/>
            <person name="Wegmann U."/>
            <person name="Louis P."/>
            <person name="Goesmann A."/>
            <person name="Henrissat B."/>
            <person name="Duncan S.H."/>
            <person name="Flint H.J."/>
        </authorList>
    </citation>
    <scope>NUCLEOTIDE SEQUENCE</scope>
    <source>
        <strain evidence="2">JCM 10664</strain>
    </source>
</reference>
<dbReference type="EMBL" id="BAAAHC010000006">
    <property type="protein sequence ID" value="GAA0515341.1"/>
    <property type="molecule type" value="Genomic_DNA"/>
</dbReference>
<accession>A0A917NJW8</accession>
<protein>
    <recommendedName>
        <fullName evidence="6">DUF3558 domain-containing protein</fullName>
    </recommendedName>
</protein>
<feature type="chain" id="PRO_5037388798" description="DUF3558 domain-containing protein" evidence="1">
    <location>
        <begin position="24"/>
        <end position="161"/>
    </location>
</feature>
<reference evidence="3 4" key="2">
    <citation type="journal article" date="2014" name="Int. J. Syst. Evol. Microbiol.">
        <title>Complete genome sequence of Corynebacterium casei LMG S-19264T (=DSM 44701T), isolated from a smear-ripened cheese.</title>
        <authorList>
            <consortium name="US DOE Joint Genome Institute (JGI-PGF)"/>
            <person name="Walter F."/>
            <person name="Albersmeier A."/>
            <person name="Kalinowski J."/>
            <person name="Ruckert C."/>
        </authorList>
    </citation>
    <scope>NUCLEOTIDE SEQUENCE [LARGE SCALE GENOMIC DNA]</scope>
    <source>
        <strain evidence="3 4">CGMCC 4.7206</strain>
    </source>
</reference>
<dbReference type="Proteomes" id="UP000597989">
    <property type="component" value="Unassembled WGS sequence"/>
</dbReference>
<dbReference type="Pfam" id="PF12079">
    <property type="entry name" value="DUF3558"/>
    <property type="match status" value="1"/>
</dbReference>
<evidence type="ECO:0000313" key="3">
    <source>
        <dbReference type="EMBL" id="GGJ06388.1"/>
    </source>
</evidence>
<sequence length="161" mass="16737">MPRRLAIGVVLTGLLLGGCSSQAAEQPARTAPAKSLDVNACHLLTPTQRHTLGLDQPPKPEGPTCHFEASANWAASVAVDTQRPFAAFTAAQPRAQRLDLAGYPAAKVNNAHGCTIVVDVADEGTLRVEALVRQGAPTAVGTSCDAARRITEATLHTLPTA</sequence>
<name>A0A917NJW8_9PSEU</name>
<reference evidence="2" key="5">
    <citation type="submission" date="2023-12" db="EMBL/GenBank/DDBJ databases">
        <authorList>
            <person name="Sun Q."/>
            <person name="Inoue M."/>
        </authorList>
    </citation>
    <scope>NUCLEOTIDE SEQUENCE</scope>
    <source>
        <strain evidence="2">JCM 10664</strain>
    </source>
</reference>
<evidence type="ECO:0000256" key="1">
    <source>
        <dbReference type="SAM" id="SignalP"/>
    </source>
</evidence>
<reference evidence="3" key="4">
    <citation type="submission" date="2020-09" db="EMBL/GenBank/DDBJ databases">
        <authorList>
            <person name="Sun Q."/>
            <person name="Zhou Y."/>
        </authorList>
    </citation>
    <scope>NUCLEOTIDE SEQUENCE</scope>
    <source>
        <strain evidence="3">CGMCC 4.7206</strain>
    </source>
</reference>
<dbReference type="PROSITE" id="PS51257">
    <property type="entry name" value="PROKAR_LIPOPROTEIN"/>
    <property type="match status" value="1"/>
</dbReference>
<dbReference type="EMBL" id="BMMT01000027">
    <property type="protein sequence ID" value="GGJ06388.1"/>
    <property type="molecule type" value="Genomic_DNA"/>
</dbReference>
<evidence type="ECO:0008006" key="6">
    <source>
        <dbReference type="Google" id="ProtNLM"/>
    </source>
</evidence>
<comment type="caution">
    <text evidence="3">The sequence shown here is derived from an EMBL/GenBank/DDBJ whole genome shotgun (WGS) entry which is preliminary data.</text>
</comment>
<evidence type="ECO:0000313" key="2">
    <source>
        <dbReference type="EMBL" id="GAA0515341.1"/>
    </source>
</evidence>
<reference evidence="5" key="3">
    <citation type="journal article" date="2019" name="Int. J. Syst. Evol. Microbiol.">
        <title>The Global Catalogue of Microorganisms (GCM) 10K type strain sequencing project: providing services to taxonomists for standard genome sequencing and annotation.</title>
        <authorList>
            <consortium name="The Broad Institute Genomics Platform"/>
            <consortium name="The Broad Institute Genome Sequencing Center for Infectious Disease"/>
            <person name="Wu L."/>
            <person name="Ma J."/>
        </authorList>
    </citation>
    <scope>NUCLEOTIDE SEQUENCE [LARGE SCALE GENOMIC DNA]</scope>
    <source>
        <strain evidence="5">JCM 10664</strain>
    </source>
</reference>
<gene>
    <name evidence="2" type="ORF">GCM10009545_16840</name>
    <name evidence="3" type="ORF">GCM10011581_49160</name>
</gene>
<dbReference type="InterPro" id="IPR024520">
    <property type="entry name" value="DUF3558"/>
</dbReference>
<evidence type="ECO:0000313" key="5">
    <source>
        <dbReference type="Proteomes" id="UP001500220"/>
    </source>
</evidence>
<dbReference type="RefSeq" id="WP_188991722.1">
    <property type="nucleotide sequence ID" value="NZ_BAAAHC010000006.1"/>
</dbReference>
<dbReference type="Proteomes" id="UP001500220">
    <property type="component" value="Unassembled WGS sequence"/>
</dbReference>
<dbReference type="AlphaFoldDB" id="A0A917NJW8"/>
<organism evidence="3 4">
    <name type="scientific">Saccharopolyspora thermophila</name>
    <dbReference type="NCBI Taxonomy" id="89367"/>
    <lineage>
        <taxon>Bacteria</taxon>
        <taxon>Bacillati</taxon>
        <taxon>Actinomycetota</taxon>
        <taxon>Actinomycetes</taxon>
        <taxon>Pseudonocardiales</taxon>
        <taxon>Pseudonocardiaceae</taxon>
        <taxon>Saccharopolyspora</taxon>
    </lineage>
</organism>
<evidence type="ECO:0000313" key="4">
    <source>
        <dbReference type="Proteomes" id="UP000597989"/>
    </source>
</evidence>